<dbReference type="EMBL" id="JAUSUG010000001">
    <property type="protein sequence ID" value="MDQ0253131.1"/>
    <property type="molecule type" value="Genomic_DNA"/>
</dbReference>
<dbReference type="CDD" id="cd03216">
    <property type="entry name" value="ABC_Carb_Monos_I"/>
    <property type="match status" value="1"/>
</dbReference>
<evidence type="ECO:0000256" key="5">
    <source>
        <dbReference type="ARBA" id="ARBA00022741"/>
    </source>
</evidence>
<dbReference type="NCBIfam" id="NF040905">
    <property type="entry name" value="GguA"/>
    <property type="match status" value="1"/>
</dbReference>
<reference evidence="10 11" key="1">
    <citation type="submission" date="2023-07" db="EMBL/GenBank/DDBJ databases">
        <title>Genomic Encyclopedia of Type Strains, Phase IV (KMG-IV): sequencing the most valuable type-strain genomes for metagenomic binning, comparative biology and taxonomic classification.</title>
        <authorList>
            <person name="Goeker M."/>
        </authorList>
    </citation>
    <scope>NUCLEOTIDE SEQUENCE [LARGE SCALE GENOMIC DNA]</scope>
    <source>
        <strain evidence="10 11">DSM 9768</strain>
    </source>
</reference>
<dbReference type="GO" id="GO:0005524">
    <property type="term" value="F:ATP binding"/>
    <property type="evidence" value="ECO:0007669"/>
    <property type="project" value="UniProtKB-KW"/>
</dbReference>
<organism evidence="10 11">
    <name type="scientific">Evansella vedderi</name>
    <dbReference type="NCBI Taxonomy" id="38282"/>
    <lineage>
        <taxon>Bacteria</taxon>
        <taxon>Bacillati</taxon>
        <taxon>Bacillota</taxon>
        <taxon>Bacilli</taxon>
        <taxon>Bacillales</taxon>
        <taxon>Bacillaceae</taxon>
        <taxon>Evansella</taxon>
    </lineage>
</organism>
<comment type="caution">
    <text evidence="10">The sequence shown here is derived from an EMBL/GenBank/DDBJ whole genome shotgun (WGS) entry which is preliminary data.</text>
</comment>
<dbReference type="InterPro" id="IPR027417">
    <property type="entry name" value="P-loop_NTPase"/>
</dbReference>
<keyword evidence="1" id="KW-0813">Transport</keyword>
<evidence type="ECO:0000256" key="8">
    <source>
        <dbReference type="ARBA" id="ARBA00023136"/>
    </source>
</evidence>
<evidence type="ECO:0000313" key="10">
    <source>
        <dbReference type="EMBL" id="MDQ0253131.1"/>
    </source>
</evidence>
<dbReference type="Pfam" id="PF00005">
    <property type="entry name" value="ABC_tran"/>
    <property type="match status" value="2"/>
</dbReference>
<dbReference type="InterPro" id="IPR003593">
    <property type="entry name" value="AAA+_ATPase"/>
</dbReference>
<keyword evidence="8" id="KW-0472">Membrane</keyword>
<accession>A0ABT9ZPG3</accession>
<feature type="domain" description="ABC transporter" evidence="9">
    <location>
        <begin position="264"/>
        <end position="508"/>
    </location>
</feature>
<feature type="domain" description="ABC transporter" evidence="9">
    <location>
        <begin position="6"/>
        <end position="243"/>
    </location>
</feature>
<dbReference type="SMART" id="SM00382">
    <property type="entry name" value="AAA"/>
    <property type="match status" value="2"/>
</dbReference>
<dbReference type="InterPro" id="IPR050107">
    <property type="entry name" value="ABC_carbohydrate_import_ATPase"/>
</dbReference>
<evidence type="ECO:0000256" key="2">
    <source>
        <dbReference type="ARBA" id="ARBA00022475"/>
    </source>
</evidence>
<gene>
    <name evidence="10" type="ORF">J2S74_000503</name>
</gene>
<dbReference type="Proteomes" id="UP001230005">
    <property type="component" value="Unassembled WGS sequence"/>
</dbReference>
<dbReference type="PANTHER" id="PTHR43790">
    <property type="entry name" value="CARBOHYDRATE TRANSPORT ATP-BINDING PROTEIN MG119-RELATED"/>
    <property type="match status" value="1"/>
</dbReference>
<dbReference type="PROSITE" id="PS50893">
    <property type="entry name" value="ABC_TRANSPORTER_2"/>
    <property type="match status" value="2"/>
</dbReference>
<dbReference type="PANTHER" id="PTHR43790:SF1">
    <property type="entry name" value="XYLOSE IMPORT ATP-BINDING PROTEIN XYLG"/>
    <property type="match status" value="1"/>
</dbReference>
<evidence type="ECO:0000313" key="11">
    <source>
        <dbReference type="Proteomes" id="UP001230005"/>
    </source>
</evidence>
<keyword evidence="7" id="KW-1278">Translocase</keyword>
<dbReference type="PROSITE" id="PS00211">
    <property type="entry name" value="ABC_TRANSPORTER_1"/>
    <property type="match status" value="1"/>
</dbReference>
<evidence type="ECO:0000256" key="6">
    <source>
        <dbReference type="ARBA" id="ARBA00022840"/>
    </source>
</evidence>
<dbReference type="SUPFAM" id="SSF52540">
    <property type="entry name" value="P-loop containing nucleoside triphosphate hydrolases"/>
    <property type="match status" value="2"/>
</dbReference>
<evidence type="ECO:0000256" key="3">
    <source>
        <dbReference type="ARBA" id="ARBA00022597"/>
    </source>
</evidence>
<proteinExistence type="predicted"/>
<dbReference type="InterPro" id="IPR003439">
    <property type="entry name" value="ABC_transporter-like_ATP-bd"/>
</dbReference>
<keyword evidence="6 10" id="KW-0067">ATP-binding</keyword>
<dbReference type="RefSeq" id="WP_307321341.1">
    <property type="nucleotide sequence ID" value="NZ_JAUSUG010000001.1"/>
</dbReference>
<keyword evidence="5" id="KW-0547">Nucleotide-binding</keyword>
<dbReference type="InterPro" id="IPR017871">
    <property type="entry name" value="ABC_transporter-like_CS"/>
</dbReference>
<sequence length="510" mass="56307">MSDIILEMKNITKTFPGVKALDNVNIKVQKGEIHALCGENGAGKSTLMKVLSGVYPFGTYDGDILFEGEVCQFKDINESEKKGIVIIHQELALIPELSISENIFLGNEQANKGIINWNNTITKASKLLAKVGLTDEPRTLAMDIGVGKQQLVEIAKALSKEVKLLILDEPTAALNEEDSENLLNLLLEFKKQGMTSIIISHKLNEIEYVADNVTVIRDGQSIETLSLAKGEVTEDRIIKGMVGRDLENRFPPREPQIGETIFEVKNWNVDDPLHAGRKLIKDANFHIKKGEIVGIAGLMGAGRTELAMSIFGKSYGKNITGQIIKDGKEIQINTIKDAIDHGLAYVTEDRKTYGLILIDDIKHNISLTSLEKISKNGFVDKNREILEAEDFRKKMNIRTPSINQKTGNLSGGNQQKVVLSKWILSEPDILILDEPTRGIDVGAKYEIYSVINDLAAQGKAVLVISSELPELLGLSDRIYALSEGRITGEVPREEANQETLMKYMTKTGGN</sequence>
<protein>
    <submittedName>
        <fullName evidence="10">Multiple sugar transport system ATP-binding protein</fullName>
    </submittedName>
</protein>
<dbReference type="Gene3D" id="3.40.50.300">
    <property type="entry name" value="P-loop containing nucleotide triphosphate hydrolases"/>
    <property type="match status" value="2"/>
</dbReference>
<dbReference type="InterPro" id="IPR053466">
    <property type="entry name" value="L-arabinose_ABC_transporter"/>
</dbReference>
<keyword evidence="3 10" id="KW-0762">Sugar transport</keyword>
<keyword evidence="4" id="KW-0677">Repeat</keyword>
<keyword evidence="11" id="KW-1185">Reference proteome</keyword>
<evidence type="ECO:0000256" key="7">
    <source>
        <dbReference type="ARBA" id="ARBA00022967"/>
    </source>
</evidence>
<evidence type="ECO:0000259" key="9">
    <source>
        <dbReference type="PROSITE" id="PS50893"/>
    </source>
</evidence>
<dbReference type="CDD" id="cd03215">
    <property type="entry name" value="ABC_Carb_Monos_II"/>
    <property type="match status" value="1"/>
</dbReference>
<evidence type="ECO:0000256" key="4">
    <source>
        <dbReference type="ARBA" id="ARBA00022737"/>
    </source>
</evidence>
<keyword evidence="2" id="KW-1003">Cell membrane</keyword>
<name>A0ABT9ZPG3_9BACI</name>
<evidence type="ECO:0000256" key="1">
    <source>
        <dbReference type="ARBA" id="ARBA00022448"/>
    </source>
</evidence>